<dbReference type="EMBL" id="LUUJ01000066">
    <property type="protein sequence ID" value="OAI17680.1"/>
    <property type="molecule type" value="Genomic_DNA"/>
</dbReference>
<keyword evidence="1" id="KW-1133">Transmembrane helix</keyword>
<evidence type="ECO:0000313" key="4">
    <source>
        <dbReference type="Proteomes" id="UP000077857"/>
    </source>
</evidence>
<sequence length="248" mass="25146">MFRNTIVSALLLVAGANAHAALTTGDIAFTSFNADEDGFSLVAFVDIGANTTIHFNDNEWNGDAIGAGGAFNSGEGVLSWNSGAAPILAGTVIRFSKYEQASRSVSVGSLFDAGGDNGINASNETVYALLGSNANTPTAFLAAISNGGFGSNGTLANTGLAVGSSAVQLNSGTDYAEYAGPRSGEAAFAEYRLLINANANWTNLGDGSFAARVPNTENFSVAAVPVPGAVWLFGSALAGFLGVSRRKA</sequence>
<evidence type="ECO:0000256" key="2">
    <source>
        <dbReference type="SAM" id="SignalP"/>
    </source>
</evidence>
<feature type="signal peptide" evidence="2">
    <location>
        <begin position="1"/>
        <end position="20"/>
    </location>
</feature>
<feature type="chain" id="PRO_5008069267" description="Glycosyl transferase family 1" evidence="2">
    <location>
        <begin position="21"/>
        <end position="248"/>
    </location>
</feature>
<keyword evidence="1" id="KW-0812">Transmembrane</keyword>
<comment type="caution">
    <text evidence="3">The sequence shown here is derived from an EMBL/GenBank/DDBJ whole genome shotgun (WGS) entry which is preliminary data.</text>
</comment>
<feature type="transmembrane region" description="Helical" evidence="1">
    <location>
        <begin position="222"/>
        <end position="243"/>
    </location>
</feature>
<dbReference type="Proteomes" id="UP000077857">
    <property type="component" value="Unassembled WGS sequence"/>
</dbReference>
<proteinExistence type="predicted"/>
<dbReference type="OrthoDB" id="8708448at2"/>
<evidence type="ECO:0000313" key="3">
    <source>
        <dbReference type="EMBL" id="OAI17680.1"/>
    </source>
</evidence>
<evidence type="ECO:0008006" key="5">
    <source>
        <dbReference type="Google" id="ProtNLM"/>
    </source>
</evidence>
<name>A0A177NKY2_9GAMM</name>
<reference evidence="3 4" key="1">
    <citation type="submission" date="2016-03" db="EMBL/GenBank/DDBJ databases">
        <authorList>
            <person name="Ploux O."/>
        </authorList>
    </citation>
    <scope>NUCLEOTIDE SEQUENCE [LARGE SCALE GENOMIC DNA]</scope>
    <source>
        <strain evidence="3 4">R-45378</strain>
    </source>
</reference>
<dbReference type="RefSeq" id="WP_064040200.1">
    <property type="nucleotide sequence ID" value="NZ_LUUJ01000066.1"/>
</dbReference>
<dbReference type="AlphaFoldDB" id="A0A177NKY2"/>
<keyword evidence="2" id="KW-0732">Signal</keyword>
<accession>A0A177NKY2</accession>
<protein>
    <recommendedName>
        <fullName evidence="5">Glycosyl transferase family 1</fullName>
    </recommendedName>
</protein>
<gene>
    <name evidence="3" type="ORF">A1507_10585</name>
</gene>
<evidence type="ECO:0000256" key="1">
    <source>
        <dbReference type="SAM" id="Phobius"/>
    </source>
</evidence>
<keyword evidence="1" id="KW-0472">Membrane</keyword>
<organism evidence="3 4">
    <name type="scientific">Methylomonas koyamae</name>
    <dbReference type="NCBI Taxonomy" id="702114"/>
    <lineage>
        <taxon>Bacteria</taxon>
        <taxon>Pseudomonadati</taxon>
        <taxon>Pseudomonadota</taxon>
        <taxon>Gammaproteobacteria</taxon>
        <taxon>Methylococcales</taxon>
        <taxon>Methylococcaceae</taxon>
        <taxon>Methylomonas</taxon>
    </lineage>
</organism>